<protein>
    <submittedName>
        <fullName evidence="1">Uncharacterized protein</fullName>
    </submittedName>
</protein>
<reference evidence="1 2" key="1">
    <citation type="submission" date="2019-04" db="EMBL/GenBank/DDBJ databases">
        <title>Flavobacterium sp. GS03.</title>
        <authorList>
            <person name="Kim H."/>
        </authorList>
    </citation>
    <scope>NUCLEOTIDE SEQUENCE [LARGE SCALE GENOMIC DNA]</scope>
    <source>
        <strain evidence="1 2">GS03</strain>
    </source>
</reference>
<keyword evidence="2" id="KW-1185">Reference proteome</keyword>
<accession>A0A4P7PX39</accession>
<gene>
    <name evidence="1" type="ORF">GS03_02602</name>
</gene>
<organism evidence="1 2">
    <name type="scientific">Flavobacterium sangjuense</name>
    <dbReference type="NCBI Taxonomy" id="2518177"/>
    <lineage>
        <taxon>Bacteria</taxon>
        <taxon>Pseudomonadati</taxon>
        <taxon>Bacteroidota</taxon>
        <taxon>Flavobacteriia</taxon>
        <taxon>Flavobacteriales</taxon>
        <taxon>Flavobacteriaceae</taxon>
        <taxon>Flavobacterium</taxon>
    </lineage>
</organism>
<dbReference type="KEGG" id="fsn:GS03_02602"/>
<dbReference type="AlphaFoldDB" id="A0A4P7PX39"/>
<proteinExistence type="predicted"/>
<dbReference type="EMBL" id="CP038810">
    <property type="protein sequence ID" value="QBZ99080.1"/>
    <property type="molecule type" value="Genomic_DNA"/>
</dbReference>
<evidence type="ECO:0000313" key="2">
    <source>
        <dbReference type="Proteomes" id="UP000296862"/>
    </source>
</evidence>
<name>A0A4P7PX39_9FLAO</name>
<sequence length="149" mass="17015">MKIYDSFGIFDDIKQEFYLTCQLTNIDPDLYEITAYYDICNTTRYAIVAILQTKDGNDKDLSTYPPDFTYKVSDVEFTDLDQSYLTPGDKDIFSIQKGETIDVILHHGIGFDPINNAYDDDYIKNYKVETYVYYSKGSPPGARGTGVLT</sequence>
<evidence type="ECO:0000313" key="1">
    <source>
        <dbReference type="EMBL" id="QBZ99080.1"/>
    </source>
</evidence>
<dbReference type="Proteomes" id="UP000296862">
    <property type="component" value="Chromosome"/>
</dbReference>